<protein>
    <submittedName>
        <fullName evidence="4">DNA-3-methyladenine glycosylase 2 family protein</fullName>
    </submittedName>
</protein>
<reference evidence="4 5" key="1">
    <citation type="submission" date="2018-07" db="EMBL/GenBank/DDBJ databases">
        <title>Complete genome sequencing of Ornithinimicrobium sp. AMA3305.</title>
        <authorList>
            <person name="Bae J.-W."/>
        </authorList>
    </citation>
    <scope>NUCLEOTIDE SEQUENCE [LARGE SCALE GENOMIC DNA]</scope>
    <source>
        <strain evidence="4 5">AMA3305</strain>
    </source>
</reference>
<dbReference type="InterPro" id="IPR051912">
    <property type="entry name" value="Alkylbase_DNA_Glycosylase/TA"/>
</dbReference>
<dbReference type="GO" id="GO:0006285">
    <property type="term" value="P:base-excision repair, AP site formation"/>
    <property type="evidence" value="ECO:0007669"/>
    <property type="project" value="TreeGrafter"/>
</dbReference>
<feature type="region of interest" description="Disordered" evidence="3">
    <location>
        <begin position="1"/>
        <end position="26"/>
    </location>
</feature>
<dbReference type="GO" id="GO:0008725">
    <property type="term" value="F:DNA-3-methyladenine glycosylase activity"/>
    <property type="evidence" value="ECO:0007669"/>
    <property type="project" value="TreeGrafter"/>
</dbReference>
<organism evidence="4 5">
    <name type="scientific">Ornithinimicrobium avium</name>
    <dbReference type="NCBI Taxonomy" id="2283195"/>
    <lineage>
        <taxon>Bacteria</taxon>
        <taxon>Bacillati</taxon>
        <taxon>Actinomycetota</taxon>
        <taxon>Actinomycetes</taxon>
        <taxon>Micrococcales</taxon>
        <taxon>Ornithinimicrobiaceae</taxon>
        <taxon>Ornithinimicrobium</taxon>
    </lineage>
</organism>
<sequence length="328" mass="35303">MSPVTAAQPAREHDAPRSTPPPSCRSARRAWRAAWPVDVRATWGVLRRGAGDPAWRVVGGTLFRGVRTPDGPVTLRVGARPAEGVVLAEGWGPGAAWAMGRLPEMLGEDDDAAGFVAHHAPVAQALRRHPGWRVPRTGLVLESLVPAVLEQKVTGQEAFSGWRRVVHRFGEPAPGPGASLGLYVPPAAATLASVPSWEWLRAGVGPQRSDTVMRVARLADRLEELPGLDLVAARRRLVSIPGVGVWTAAETAHRALGDPDAVSFGDYHVAANIGWALTGRPVDDHGLVELLRPYAGQRYRVQRLLELSGALRPRRGPRMAPRRHLPVG</sequence>
<evidence type="ECO:0000256" key="3">
    <source>
        <dbReference type="SAM" id="MobiDB-lite"/>
    </source>
</evidence>
<dbReference type="GO" id="GO:0006307">
    <property type="term" value="P:DNA alkylation repair"/>
    <property type="evidence" value="ECO:0007669"/>
    <property type="project" value="TreeGrafter"/>
</dbReference>
<dbReference type="Gene3D" id="1.10.340.30">
    <property type="entry name" value="Hypothetical protein, domain 2"/>
    <property type="match status" value="1"/>
</dbReference>
<dbReference type="PANTHER" id="PTHR43003">
    <property type="entry name" value="DNA-3-METHYLADENINE GLYCOSYLASE"/>
    <property type="match status" value="1"/>
</dbReference>
<dbReference type="Proteomes" id="UP000253790">
    <property type="component" value="Chromosome"/>
</dbReference>
<dbReference type="GO" id="GO:0032993">
    <property type="term" value="C:protein-DNA complex"/>
    <property type="evidence" value="ECO:0007669"/>
    <property type="project" value="TreeGrafter"/>
</dbReference>
<proteinExistence type="predicted"/>
<evidence type="ECO:0000313" key="4">
    <source>
        <dbReference type="EMBL" id="AXH95849.1"/>
    </source>
</evidence>
<evidence type="ECO:0000256" key="2">
    <source>
        <dbReference type="ARBA" id="ARBA00023204"/>
    </source>
</evidence>
<gene>
    <name evidence="4" type="ORF">DV701_06635</name>
</gene>
<keyword evidence="5" id="KW-1185">Reference proteome</keyword>
<dbReference type="EMBL" id="CP031229">
    <property type="protein sequence ID" value="AXH95849.1"/>
    <property type="molecule type" value="Genomic_DNA"/>
</dbReference>
<name>A0A345NLE1_9MICO</name>
<dbReference type="SUPFAM" id="SSF48150">
    <property type="entry name" value="DNA-glycosylase"/>
    <property type="match status" value="1"/>
</dbReference>
<accession>A0A345NLE1</accession>
<dbReference type="GO" id="GO:0032131">
    <property type="term" value="F:alkylated DNA binding"/>
    <property type="evidence" value="ECO:0007669"/>
    <property type="project" value="TreeGrafter"/>
</dbReference>
<dbReference type="AlphaFoldDB" id="A0A345NLE1"/>
<dbReference type="GO" id="GO:0043916">
    <property type="term" value="F:DNA-7-methylguanine glycosylase activity"/>
    <property type="evidence" value="ECO:0007669"/>
    <property type="project" value="TreeGrafter"/>
</dbReference>
<evidence type="ECO:0000313" key="5">
    <source>
        <dbReference type="Proteomes" id="UP000253790"/>
    </source>
</evidence>
<keyword evidence="1" id="KW-0227">DNA damage</keyword>
<evidence type="ECO:0000256" key="1">
    <source>
        <dbReference type="ARBA" id="ARBA00022763"/>
    </source>
</evidence>
<keyword evidence="2" id="KW-0234">DNA repair</keyword>
<dbReference type="OrthoDB" id="5501430at2"/>
<dbReference type="GO" id="GO:0005737">
    <property type="term" value="C:cytoplasm"/>
    <property type="evidence" value="ECO:0007669"/>
    <property type="project" value="TreeGrafter"/>
</dbReference>
<dbReference type="KEGG" id="orn:DV701_06635"/>
<dbReference type="PANTHER" id="PTHR43003:SF6">
    <property type="entry name" value="DNA GLYCOSYLASE"/>
    <property type="match status" value="1"/>
</dbReference>
<dbReference type="InterPro" id="IPR011257">
    <property type="entry name" value="DNA_glycosylase"/>
</dbReference>